<dbReference type="InParanoid" id="A0A165P921"/>
<evidence type="ECO:0000313" key="1">
    <source>
        <dbReference type="EMBL" id="KZW01821.1"/>
    </source>
</evidence>
<evidence type="ECO:0000313" key="2">
    <source>
        <dbReference type="Proteomes" id="UP000077266"/>
    </source>
</evidence>
<dbReference type="AlphaFoldDB" id="A0A165P921"/>
<keyword evidence="2" id="KW-1185">Reference proteome</keyword>
<protein>
    <submittedName>
        <fullName evidence="1">Uncharacterized protein</fullName>
    </submittedName>
</protein>
<dbReference type="Proteomes" id="UP000077266">
    <property type="component" value="Unassembled WGS sequence"/>
</dbReference>
<reference evidence="1 2" key="1">
    <citation type="journal article" date="2016" name="Mol. Biol. Evol.">
        <title>Comparative Genomics of Early-Diverging Mushroom-Forming Fungi Provides Insights into the Origins of Lignocellulose Decay Capabilities.</title>
        <authorList>
            <person name="Nagy L.G."/>
            <person name="Riley R."/>
            <person name="Tritt A."/>
            <person name="Adam C."/>
            <person name="Daum C."/>
            <person name="Floudas D."/>
            <person name="Sun H."/>
            <person name="Yadav J.S."/>
            <person name="Pangilinan J."/>
            <person name="Larsson K.H."/>
            <person name="Matsuura K."/>
            <person name="Barry K."/>
            <person name="Labutti K."/>
            <person name="Kuo R."/>
            <person name="Ohm R.A."/>
            <person name="Bhattacharya S.S."/>
            <person name="Shirouzu T."/>
            <person name="Yoshinaga Y."/>
            <person name="Martin F.M."/>
            <person name="Grigoriev I.V."/>
            <person name="Hibbett D.S."/>
        </authorList>
    </citation>
    <scope>NUCLEOTIDE SEQUENCE [LARGE SCALE GENOMIC DNA]</scope>
    <source>
        <strain evidence="1 2">HHB12029</strain>
    </source>
</reference>
<dbReference type="OrthoDB" id="2942094at2759"/>
<sequence length="330" mass="37253">MYCDLPLIACRTTIQDTSSRSSLRPSSPPPPWALSLPARGRLGVPVESASAGRYKSNSQLCVHGDPHYVRFSGAPVVPNNRQLSLETSTTITRLRASKRITYVLDVMLVNDSVLWPTWLFVDSVHVTFRAFGARSRGGGSAYFANESAQLIMYGFYFLLEHFLVVSPGGNVSMRSLVLDFSDDGAPEDGTTKREWLRMHRKYRDQIPDEIVPIAPRASWLADNVTNYIEWILSMDYYTSHYGVILYKRIGSLTVQENGKELRHFDLGELLAPLAFDDPTKTFRNRYPHELRLPAFWAWKEAAVKARLDCGLPIGAPVAEVEESIRELRKV</sequence>
<name>A0A165P921_EXIGL</name>
<dbReference type="EMBL" id="KV425891">
    <property type="protein sequence ID" value="KZW01821.1"/>
    <property type="molecule type" value="Genomic_DNA"/>
</dbReference>
<organism evidence="1 2">
    <name type="scientific">Exidia glandulosa HHB12029</name>
    <dbReference type="NCBI Taxonomy" id="1314781"/>
    <lineage>
        <taxon>Eukaryota</taxon>
        <taxon>Fungi</taxon>
        <taxon>Dikarya</taxon>
        <taxon>Basidiomycota</taxon>
        <taxon>Agaricomycotina</taxon>
        <taxon>Agaricomycetes</taxon>
        <taxon>Auriculariales</taxon>
        <taxon>Exidiaceae</taxon>
        <taxon>Exidia</taxon>
    </lineage>
</organism>
<accession>A0A165P921</accession>
<proteinExistence type="predicted"/>
<gene>
    <name evidence="1" type="ORF">EXIGLDRAFT_716468</name>
</gene>
<dbReference type="STRING" id="1314781.A0A165P921"/>